<evidence type="ECO:0000313" key="3">
    <source>
        <dbReference type="EMBL" id="OQV20790.1"/>
    </source>
</evidence>
<protein>
    <submittedName>
        <fullName evidence="3">Cullin-3-B</fullName>
    </submittedName>
</protein>
<keyword evidence="4" id="KW-1185">Reference proteome</keyword>
<feature type="domain" description="Cullin N-terminal" evidence="2">
    <location>
        <begin position="22"/>
        <end position="302"/>
    </location>
</feature>
<dbReference type="GO" id="GO:0006511">
    <property type="term" value="P:ubiquitin-dependent protein catabolic process"/>
    <property type="evidence" value="ECO:0007669"/>
    <property type="project" value="InterPro"/>
</dbReference>
<comment type="similarity">
    <text evidence="1">Belongs to the cullin family.</text>
</comment>
<reference evidence="4" key="1">
    <citation type="submission" date="2017-01" db="EMBL/GenBank/DDBJ databases">
        <title>Comparative genomics of anhydrobiosis in the tardigrade Hypsibius dujardini.</title>
        <authorList>
            <person name="Yoshida Y."/>
            <person name="Koutsovoulos G."/>
            <person name="Laetsch D."/>
            <person name="Stevens L."/>
            <person name="Kumar S."/>
            <person name="Horikawa D."/>
            <person name="Ishino K."/>
            <person name="Komine S."/>
            <person name="Tomita M."/>
            <person name="Blaxter M."/>
            <person name="Arakawa K."/>
        </authorList>
    </citation>
    <scope>NUCLEOTIDE SEQUENCE [LARGE SCALE GENOMIC DNA]</scope>
    <source>
        <strain evidence="4">Z151</strain>
    </source>
</reference>
<dbReference type="EMBL" id="MTYJ01000027">
    <property type="protein sequence ID" value="OQV20790.1"/>
    <property type="molecule type" value="Genomic_DNA"/>
</dbReference>
<dbReference type="InterPro" id="IPR001373">
    <property type="entry name" value="Cullin_N"/>
</dbReference>
<dbReference type="Pfam" id="PF00888">
    <property type="entry name" value="Cullin"/>
    <property type="match status" value="1"/>
</dbReference>
<dbReference type="SUPFAM" id="SSF74788">
    <property type="entry name" value="Cullin repeat-like"/>
    <property type="match status" value="1"/>
</dbReference>
<dbReference type="InterPro" id="IPR016159">
    <property type="entry name" value="Cullin_repeat-like_dom_sf"/>
</dbReference>
<dbReference type="GO" id="GO:0031625">
    <property type="term" value="F:ubiquitin protein ligase binding"/>
    <property type="evidence" value="ECO:0007669"/>
    <property type="project" value="InterPro"/>
</dbReference>
<proteinExistence type="inferred from homology"/>
<comment type="caution">
    <text evidence="3">The sequence shown here is derived from an EMBL/GenBank/DDBJ whole genome shotgun (WGS) entry which is preliminary data.</text>
</comment>
<name>A0A1W0X001_HYPEX</name>
<dbReference type="FunFam" id="1.20.1310.10:FF:000001">
    <property type="entry name" value="Cullin 3"/>
    <property type="match status" value="1"/>
</dbReference>
<dbReference type="Gene3D" id="1.20.1310.10">
    <property type="entry name" value="Cullin Repeats"/>
    <property type="match status" value="2"/>
</dbReference>
<evidence type="ECO:0000313" key="4">
    <source>
        <dbReference type="Proteomes" id="UP000192578"/>
    </source>
</evidence>
<organism evidence="3 4">
    <name type="scientific">Hypsibius exemplaris</name>
    <name type="common">Freshwater tardigrade</name>
    <dbReference type="NCBI Taxonomy" id="2072580"/>
    <lineage>
        <taxon>Eukaryota</taxon>
        <taxon>Metazoa</taxon>
        <taxon>Ecdysozoa</taxon>
        <taxon>Tardigrada</taxon>
        <taxon>Eutardigrada</taxon>
        <taxon>Parachela</taxon>
        <taxon>Hypsibioidea</taxon>
        <taxon>Hypsibiidae</taxon>
        <taxon>Hypsibius</taxon>
    </lineage>
</organism>
<dbReference type="AlphaFoldDB" id="A0A1W0X001"/>
<evidence type="ECO:0000256" key="1">
    <source>
        <dbReference type="ARBA" id="ARBA00006019"/>
    </source>
</evidence>
<gene>
    <name evidence="3" type="ORF">BV898_05136</name>
</gene>
<dbReference type="InterPro" id="IPR045093">
    <property type="entry name" value="Cullin"/>
</dbReference>
<dbReference type="Gene3D" id="6.10.280.240">
    <property type="match status" value="1"/>
</dbReference>
<evidence type="ECO:0000259" key="2">
    <source>
        <dbReference type="Pfam" id="PF00888"/>
    </source>
</evidence>
<dbReference type="Proteomes" id="UP000192578">
    <property type="component" value="Unassembled WGS sequence"/>
</dbReference>
<dbReference type="OrthoDB" id="27073at2759"/>
<dbReference type="PANTHER" id="PTHR11932">
    <property type="entry name" value="CULLIN"/>
    <property type="match status" value="1"/>
</dbReference>
<sequence length="316" mass="35996">MPHLRIKPFPAPVEMQYATNTWNLLRAAVEDILQKKSTTLSFEELYQHAYGMHLHKQGDLLQQNLQNVIMDHLSSRVRNDLLKAVETNFLQGLKQVWEDFSAGMLIIRDVFMYMDRKVESQTNDQPSVYTMGLILFRDTVLHYGQVRDKLQRTLLELISQERNGAVVDQPTIRSVCTMLMELGGGTRLVYEEDFEQLYLTESAAFFRAEAQKYLTTSSAGDFIRSVDRVVTAETERINQYLDTSTKAGIDKLIDEEMIQRNIEAVVNMTNGGVVALIQARQFGDMATMFKTFNRVNEGVPIMLAPSANISANREPA</sequence>
<accession>A0A1W0X001</accession>